<evidence type="ECO:0000259" key="7">
    <source>
        <dbReference type="PROSITE" id="PS50250"/>
    </source>
</evidence>
<reference evidence="8 9" key="1">
    <citation type="submission" date="2013-12" db="EMBL/GenBank/DDBJ databases">
        <authorList>
            <person name="Cubeta M."/>
            <person name="Pakala S."/>
            <person name="Fedorova N."/>
            <person name="Thomas E."/>
            <person name="Dean R."/>
            <person name="Jabaji S."/>
            <person name="Neate S."/>
            <person name="Toda T."/>
            <person name="Tavantzis S."/>
            <person name="Vilgalys R."/>
            <person name="Bharathan N."/>
            <person name="Pakala S."/>
            <person name="Losada L.S."/>
            <person name="Zafar N."/>
            <person name="Nierman W."/>
        </authorList>
    </citation>
    <scope>NUCLEOTIDE SEQUENCE [LARGE SCALE GENOMIC DNA]</scope>
    <source>
        <strain evidence="8 9">123E</strain>
    </source>
</reference>
<keyword evidence="2 6" id="KW-0812">Transmembrane</keyword>
<feature type="transmembrane region" description="Helical" evidence="6">
    <location>
        <begin position="384"/>
        <end position="408"/>
    </location>
</feature>
<evidence type="ECO:0000256" key="4">
    <source>
        <dbReference type="ARBA" id="ARBA00023136"/>
    </source>
</evidence>
<evidence type="ECO:0000256" key="3">
    <source>
        <dbReference type="ARBA" id="ARBA00022989"/>
    </source>
</evidence>
<comment type="caution">
    <text evidence="8">The sequence shown here is derived from an EMBL/GenBank/DDBJ whole genome shotgun (WGS) entry which is preliminary data.</text>
</comment>
<evidence type="ECO:0000256" key="5">
    <source>
        <dbReference type="SAM" id="MobiDB-lite"/>
    </source>
</evidence>
<name>A0A074RVG9_9AGAM</name>
<evidence type="ECO:0000256" key="1">
    <source>
        <dbReference type="ARBA" id="ARBA00004141"/>
    </source>
</evidence>
<dbReference type="PANTHER" id="PTHR31274">
    <property type="entry name" value="PROTEIN ECM3"/>
    <property type="match status" value="1"/>
</dbReference>
<dbReference type="PROSITE" id="PS50250">
    <property type="entry name" value="PCI"/>
    <property type="match status" value="1"/>
</dbReference>
<gene>
    <name evidence="8" type="ORF">V565_103940</name>
</gene>
<evidence type="ECO:0000313" key="8">
    <source>
        <dbReference type="EMBL" id="KEP49275.1"/>
    </source>
</evidence>
<proteinExistence type="predicted"/>
<feature type="transmembrane region" description="Helical" evidence="6">
    <location>
        <begin position="348"/>
        <end position="372"/>
    </location>
</feature>
<dbReference type="EMBL" id="AZST01000383">
    <property type="protein sequence ID" value="KEP49275.1"/>
    <property type="molecule type" value="Genomic_DNA"/>
</dbReference>
<dbReference type="InterPro" id="IPR040254">
    <property type="entry name" value="Ecm3-like"/>
</dbReference>
<dbReference type="Pfam" id="PF03547">
    <property type="entry name" value="Mem_trans"/>
    <property type="match status" value="1"/>
</dbReference>
<feature type="transmembrane region" description="Helical" evidence="6">
    <location>
        <begin position="420"/>
        <end position="438"/>
    </location>
</feature>
<evidence type="ECO:0000256" key="2">
    <source>
        <dbReference type="ARBA" id="ARBA00022692"/>
    </source>
</evidence>
<organism evidence="8 9">
    <name type="scientific">Rhizoctonia solani 123E</name>
    <dbReference type="NCBI Taxonomy" id="1423351"/>
    <lineage>
        <taxon>Eukaryota</taxon>
        <taxon>Fungi</taxon>
        <taxon>Dikarya</taxon>
        <taxon>Basidiomycota</taxon>
        <taxon>Agaricomycotina</taxon>
        <taxon>Agaricomycetes</taxon>
        <taxon>Cantharellales</taxon>
        <taxon>Ceratobasidiaceae</taxon>
        <taxon>Rhizoctonia</taxon>
    </lineage>
</organism>
<sequence length="801" mass="86664">MDAGNHSFKSLEPYLLMAKSAKGAAATKLIADATSAPGAYVFAELLEMPNIQELAANEQHAQWLELLKLFSYRTWSDYKQLSGSLPQLNPTQATKLKQLSIVSLAERSRILAYSDLLAYLDISSVRQLEDLIIDAMYQDVLKGKLDQKEARIEIEYTIGRDLEPGTVGLESLLGKLRDWSSRTATVIQALDGQIQGVKDNEKTVTDAANRHERERVAMATQVAEQRRQQPRKQAVEDALGASNNAPSGSSADVQRPTGARKKQQALLAPTAITVAFPKKRRTGKLNIPLNSQNADRWYFNLDLGKAVAQTADLFNATAARGAGQVLLNIFLPSLLFSKIVPGYTAQNIVALGPLILVACIYQLYGFVIAWITRKIFWVPRRFHSGILAAGIWSNWGDLPTAVIMSMTASAPFSPGDSDIAVAYLSAFILVFFVTLFPFGGSRIIEQDYLDKSAPVDAEEEVPESASSRLRRRWERLQVAIQSKRGAVASSDVEKSPTTEEDEKVSGVSTFRLISQPVLTPGFQIATPQPKLFRHVSLNPSEPTAYNGPDGGQSTRPPSAYVSPAPTIVEGILSTMSPGPKDASQVVSAPTVAKSSPTEVVPSRLTRVLMSTRAFLRSLASPATITMVVSFAVALVPQLKALFITPPAGSSVHIHPAPDGLPPLNIIMDTATFIGNASVPLGLICLGSALARLEAPKPISRAPLGAITLFSILKMVLGPVFGVLVVEALTHHTNLIDPSDKVLRFVCIYFAGVPTATTQVYLTQIYSPDGSASHISAFLIPQYALMFVTMTALSAYALNILF</sequence>
<feature type="transmembrane region" description="Helical" evidence="6">
    <location>
        <begin position="702"/>
        <end position="729"/>
    </location>
</feature>
<feature type="compositionally biased region" description="Low complexity" evidence="5">
    <location>
        <begin position="238"/>
        <end position="251"/>
    </location>
</feature>
<dbReference type="PANTHER" id="PTHR31274:SF1">
    <property type="entry name" value="AGL149CP"/>
    <property type="match status" value="1"/>
</dbReference>
<evidence type="ECO:0000256" key="6">
    <source>
        <dbReference type="SAM" id="Phobius"/>
    </source>
</evidence>
<evidence type="ECO:0000313" key="9">
    <source>
        <dbReference type="Proteomes" id="UP000027456"/>
    </source>
</evidence>
<dbReference type="GO" id="GO:0055085">
    <property type="term" value="P:transmembrane transport"/>
    <property type="evidence" value="ECO:0007669"/>
    <property type="project" value="InterPro"/>
</dbReference>
<protein>
    <submittedName>
        <fullName evidence="8">Auxin efflux carrier protein</fullName>
    </submittedName>
</protein>
<keyword evidence="3 6" id="KW-1133">Transmembrane helix</keyword>
<dbReference type="AlphaFoldDB" id="A0A074RVG9"/>
<dbReference type="HOGENOM" id="CLU_351299_0_0_1"/>
<dbReference type="InterPro" id="IPR000717">
    <property type="entry name" value="PCI_dom"/>
</dbReference>
<feature type="transmembrane region" description="Helical" evidence="6">
    <location>
        <begin position="613"/>
        <end position="635"/>
    </location>
</feature>
<dbReference type="InterPro" id="IPR004776">
    <property type="entry name" value="Mem_transp_PIN-like"/>
</dbReference>
<dbReference type="Proteomes" id="UP000027456">
    <property type="component" value="Unassembled WGS sequence"/>
</dbReference>
<dbReference type="STRING" id="1423351.A0A074RVG9"/>
<accession>A0A074RVG9</accession>
<dbReference type="OrthoDB" id="435607at2759"/>
<dbReference type="Pfam" id="PF01399">
    <property type="entry name" value="PCI"/>
    <property type="match status" value="1"/>
</dbReference>
<dbReference type="GO" id="GO:0016020">
    <property type="term" value="C:membrane"/>
    <property type="evidence" value="ECO:0007669"/>
    <property type="project" value="UniProtKB-SubCell"/>
</dbReference>
<dbReference type="SMART" id="SM00088">
    <property type="entry name" value="PINT"/>
    <property type="match status" value="1"/>
</dbReference>
<feature type="region of interest" description="Disordered" evidence="5">
    <location>
        <begin position="538"/>
        <end position="557"/>
    </location>
</feature>
<feature type="transmembrane region" description="Helical" evidence="6">
    <location>
        <begin position="782"/>
        <end position="800"/>
    </location>
</feature>
<keyword evidence="4 6" id="KW-0472">Membrane</keyword>
<feature type="transmembrane region" description="Helical" evidence="6">
    <location>
        <begin position="741"/>
        <end position="761"/>
    </location>
</feature>
<keyword evidence="9" id="KW-1185">Reference proteome</keyword>
<feature type="domain" description="PCI" evidence="7">
    <location>
        <begin position="1"/>
        <end position="159"/>
    </location>
</feature>
<feature type="region of interest" description="Disordered" evidence="5">
    <location>
        <begin position="207"/>
        <end position="263"/>
    </location>
</feature>
<dbReference type="Pfam" id="PF22061">
    <property type="entry name" value="CSN7_HB_subdom"/>
    <property type="match status" value="1"/>
</dbReference>
<feature type="compositionally biased region" description="Basic and acidic residues" evidence="5">
    <location>
        <begin position="207"/>
        <end position="216"/>
    </location>
</feature>
<comment type="subcellular location">
    <subcellularLocation>
        <location evidence="1">Membrane</location>
        <topology evidence="1">Multi-pass membrane protein</topology>
    </subcellularLocation>
</comment>